<dbReference type="Proteomes" id="UP000642819">
    <property type="component" value="Unassembled WGS sequence"/>
</dbReference>
<evidence type="ECO:0000256" key="1">
    <source>
        <dbReference type="ARBA" id="ARBA00001163"/>
    </source>
</evidence>
<dbReference type="Pfam" id="PF09349">
    <property type="entry name" value="OHCU_decarbox"/>
    <property type="match status" value="1"/>
</dbReference>
<dbReference type="InterPro" id="IPR017595">
    <property type="entry name" value="OHCU_decarboxylase-2"/>
</dbReference>
<keyword evidence="4" id="KW-0659">Purine metabolism</keyword>
<name>A0ABQ3GM99_9MICC</name>
<comment type="pathway">
    <text evidence="2">Purine metabolism; urate degradation; (S)-allantoin from urate: step 3/3.</text>
</comment>
<feature type="domain" description="Oxo-4-hydroxy-4-carboxy-5-ureidoimidazoline decarboxylase" evidence="7">
    <location>
        <begin position="7"/>
        <end position="159"/>
    </location>
</feature>
<dbReference type="RefSeq" id="WP_189351188.1">
    <property type="nucleotide sequence ID" value="NZ_BMXK01000013.1"/>
</dbReference>
<evidence type="ECO:0000313" key="9">
    <source>
        <dbReference type="Proteomes" id="UP000642819"/>
    </source>
</evidence>
<evidence type="ECO:0000256" key="3">
    <source>
        <dbReference type="ARBA" id="ARBA00012257"/>
    </source>
</evidence>
<protein>
    <recommendedName>
        <fullName evidence="3">2-oxo-4-hydroxy-4-carboxy-5-ureidoimidazoline decarboxylase</fullName>
        <ecNumber evidence="3">4.1.1.97</ecNumber>
    </recommendedName>
</protein>
<keyword evidence="5" id="KW-0210">Decarboxylase</keyword>
<dbReference type="PANTHER" id="PTHR43466:SF1">
    <property type="entry name" value="2-OXO-4-HYDROXY-4-CARBOXY-5-UREIDOIMIDAZOLINE DECARBOXYLASE-RELATED"/>
    <property type="match status" value="1"/>
</dbReference>
<keyword evidence="6" id="KW-0456">Lyase</keyword>
<dbReference type="NCBIfam" id="TIGR03180">
    <property type="entry name" value="UraD_2"/>
    <property type="match status" value="1"/>
</dbReference>
<dbReference type="NCBIfam" id="NF010372">
    <property type="entry name" value="PRK13798.1"/>
    <property type="match status" value="1"/>
</dbReference>
<evidence type="ECO:0000256" key="5">
    <source>
        <dbReference type="ARBA" id="ARBA00022793"/>
    </source>
</evidence>
<proteinExistence type="predicted"/>
<evidence type="ECO:0000313" key="8">
    <source>
        <dbReference type="EMBL" id="GHD12360.1"/>
    </source>
</evidence>
<accession>A0ABQ3GM99</accession>
<dbReference type="InterPro" id="IPR018020">
    <property type="entry name" value="OHCU_decarboxylase"/>
</dbReference>
<comment type="catalytic activity">
    <reaction evidence="1">
        <text>5-hydroxy-2-oxo-4-ureido-2,5-dihydro-1H-imidazole-5-carboxylate + H(+) = (S)-allantoin + CO2</text>
        <dbReference type="Rhea" id="RHEA:26301"/>
        <dbReference type="ChEBI" id="CHEBI:15378"/>
        <dbReference type="ChEBI" id="CHEBI:15678"/>
        <dbReference type="ChEBI" id="CHEBI:16526"/>
        <dbReference type="ChEBI" id="CHEBI:58639"/>
        <dbReference type="EC" id="4.1.1.97"/>
    </reaction>
</comment>
<organism evidence="8 9">
    <name type="scientific">Zhihengliuella salsuginis</name>
    <dbReference type="NCBI Taxonomy" id="578222"/>
    <lineage>
        <taxon>Bacteria</taxon>
        <taxon>Bacillati</taxon>
        <taxon>Actinomycetota</taxon>
        <taxon>Actinomycetes</taxon>
        <taxon>Micrococcales</taxon>
        <taxon>Micrococcaceae</taxon>
        <taxon>Zhihengliuella</taxon>
    </lineage>
</organism>
<evidence type="ECO:0000259" key="7">
    <source>
        <dbReference type="Pfam" id="PF09349"/>
    </source>
</evidence>
<dbReference type="PANTHER" id="PTHR43466">
    <property type="entry name" value="2-OXO-4-HYDROXY-4-CARBOXY-5-UREIDOIMIDAZOLINE DECARBOXYLASE-RELATED"/>
    <property type="match status" value="1"/>
</dbReference>
<evidence type="ECO:0000256" key="2">
    <source>
        <dbReference type="ARBA" id="ARBA00004754"/>
    </source>
</evidence>
<gene>
    <name evidence="8" type="ORF">GCM10008096_27620</name>
</gene>
<dbReference type="SUPFAM" id="SSF158694">
    <property type="entry name" value="UraD-Like"/>
    <property type="match status" value="1"/>
</dbReference>
<dbReference type="EC" id="4.1.1.97" evidence="3"/>
<dbReference type="EMBL" id="BMXK01000013">
    <property type="protein sequence ID" value="GHD12360.1"/>
    <property type="molecule type" value="Genomic_DNA"/>
</dbReference>
<keyword evidence="9" id="KW-1185">Reference proteome</keyword>
<reference evidence="9" key="1">
    <citation type="journal article" date="2019" name="Int. J. Syst. Evol. Microbiol.">
        <title>The Global Catalogue of Microorganisms (GCM) 10K type strain sequencing project: providing services to taxonomists for standard genome sequencing and annotation.</title>
        <authorList>
            <consortium name="The Broad Institute Genomics Platform"/>
            <consortium name="The Broad Institute Genome Sequencing Center for Infectious Disease"/>
            <person name="Wu L."/>
            <person name="Ma J."/>
        </authorList>
    </citation>
    <scope>NUCLEOTIDE SEQUENCE [LARGE SCALE GENOMIC DNA]</scope>
    <source>
        <strain evidence="9">KCTC 19466</strain>
    </source>
</reference>
<sequence length="173" mass="18388">MDLSIFNSLPADEARTALRPCLDIDRWIDDLTAGRPYADQAALTAAAEAAANPFTNAEVTAALAHHPRIGERAEGPGAEAELSRGEQAGLDPAADTAARLVDANRAYEQRFGRVFLIRAAGRSAEEILSEATRRLENTAAREADETAGQLRQIALLRLRDAVAAPAAAPAKHP</sequence>
<dbReference type="InterPro" id="IPR036778">
    <property type="entry name" value="OHCU_decarboxylase_sf"/>
</dbReference>
<evidence type="ECO:0000256" key="4">
    <source>
        <dbReference type="ARBA" id="ARBA00022631"/>
    </source>
</evidence>
<comment type="caution">
    <text evidence="8">The sequence shown here is derived from an EMBL/GenBank/DDBJ whole genome shotgun (WGS) entry which is preliminary data.</text>
</comment>
<dbReference type="Gene3D" id="1.10.3330.10">
    <property type="entry name" value="Oxo-4-hydroxy-4-carboxy-5-ureidoimidazoline decarboxylase"/>
    <property type="match status" value="1"/>
</dbReference>
<evidence type="ECO:0000256" key="6">
    <source>
        <dbReference type="ARBA" id="ARBA00023239"/>
    </source>
</evidence>